<dbReference type="PANTHER" id="PTHR30486">
    <property type="entry name" value="TWITCHING MOTILITY PROTEIN PILT"/>
    <property type="match status" value="1"/>
</dbReference>
<evidence type="ECO:0000313" key="11">
    <source>
        <dbReference type="Proteomes" id="UP000027075"/>
    </source>
</evidence>
<name>I3RAX9_HALMT</name>
<dbReference type="Gene3D" id="3.40.50.300">
    <property type="entry name" value="P-loop containing nucleotide triphosphate hydrolases"/>
    <property type="match status" value="1"/>
</dbReference>
<dbReference type="InterPro" id="IPR027417">
    <property type="entry name" value="P-loop_NTPase"/>
</dbReference>
<dbReference type="EMBL" id="CP001871">
    <property type="protein sequence ID" value="AFK21389.1"/>
    <property type="molecule type" value="Genomic_DNA"/>
</dbReference>
<evidence type="ECO:0000313" key="6">
    <source>
        <dbReference type="EMBL" id="AHZ24538.1"/>
    </source>
</evidence>
<dbReference type="InterPro" id="IPR050921">
    <property type="entry name" value="T4SS_GSP_E_ATPase"/>
</dbReference>
<dbReference type="KEGG" id="hme:HFX_6266"/>
<feature type="region of interest" description="Disordered" evidence="2">
    <location>
        <begin position="867"/>
        <end position="920"/>
    </location>
</feature>
<dbReference type="Proteomes" id="UP000299011">
    <property type="component" value="Plasmid pHME505"/>
</dbReference>
<dbReference type="CDD" id="cd01130">
    <property type="entry name" value="VirB11-like_ATPase"/>
    <property type="match status" value="1"/>
</dbReference>
<dbReference type="PANTHER" id="PTHR30486:SF6">
    <property type="entry name" value="TYPE IV PILUS RETRACTATION ATPASE PILT"/>
    <property type="match status" value="1"/>
</dbReference>
<gene>
    <name evidence="5" type="primary">virB11</name>
    <name evidence="5" type="ordered locus">HFX_6266</name>
    <name evidence="6" type="ORF">BM92_16655</name>
    <name evidence="7" type="ORF">C439_18248</name>
    <name evidence="8" type="ORF">E6P09_16575</name>
</gene>
<keyword evidence="10" id="KW-1185">Reference proteome</keyword>
<feature type="domain" description="Bacterial type II secretion system protein E" evidence="3">
    <location>
        <begin position="446"/>
        <end position="658"/>
    </location>
</feature>
<evidence type="ECO:0000313" key="5">
    <source>
        <dbReference type="EMBL" id="AFK21389.1"/>
    </source>
</evidence>
<feature type="region of interest" description="Disordered" evidence="2">
    <location>
        <begin position="46"/>
        <end position="71"/>
    </location>
</feature>
<evidence type="ECO:0000313" key="9">
    <source>
        <dbReference type="Proteomes" id="UP000006469"/>
    </source>
</evidence>
<dbReference type="Proteomes" id="UP000011603">
    <property type="component" value="Unassembled WGS sequence"/>
</dbReference>
<reference evidence="6 11" key="4">
    <citation type="submission" date="2014-04" db="EMBL/GenBank/DDBJ databases">
        <title>Transcriptional profiles of Haloferax mediterranei on the basis of nitrogen availability.</title>
        <authorList>
            <person name="Bautista V."/>
        </authorList>
    </citation>
    <scope>NUCLEOTIDE SEQUENCE [LARGE SCALE GENOMIC DNA]</scope>
    <source>
        <strain evidence="6">ATCC 33500</strain>
        <strain evidence="11">ATCC 33500 / DSM 1411 / JCM 8866 / NBRC 14739 / NCIMB 2177 / R-4</strain>
        <plasmid evidence="6">HMPLAS1</plasmid>
        <plasmid evidence="11">Plasmid HMPLAS1</plasmid>
    </source>
</reference>
<keyword evidence="5" id="KW-0614">Plasmid</keyword>
<evidence type="ECO:0000313" key="8">
    <source>
        <dbReference type="EMBL" id="QCQ76934.1"/>
    </source>
</evidence>
<feature type="domain" description="PilB3-like N-terminal" evidence="4">
    <location>
        <begin position="220"/>
        <end position="257"/>
    </location>
</feature>
<evidence type="ECO:0000313" key="10">
    <source>
        <dbReference type="Proteomes" id="UP000011603"/>
    </source>
</evidence>
<reference evidence="5" key="5">
    <citation type="submission" date="2014-05" db="EMBL/GenBank/DDBJ databases">
        <authorList>
            <person name="Wang L."/>
            <person name="Yang H."/>
            <person name="Xiang H."/>
        </authorList>
    </citation>
    <scope>NUCLEOTIDE SEQUENCE</scope>
    <source>
        <strain evidence="5">CGMCC 1.2087</strain>
        <plasmid evidence="5">pHM500</plasmid>
    </source>
</reference>
<dbReference type="PATRIC" id="fig|523841.21.peg.3663"/>
<dbReference type="EMBL" id="CP007554">
    <property type="protein sequence ID" value="AHZ24538.1"/>
    <property type="molecule type" value="Genomic_DNA"/>
</dbReference>
<dbReference type="AlphaFoldDB" id="I3RAX9"/>
<dbReference type="SUPFAM" id="SSF52540">
    <property type="entry name" value="P-loop containing nucleoside triphosphate hydrolases"/>
    <property type="match status" value="1"/>
</dbReference>
<comment type="similarity">
    <text evidence="1">Belongs to the GSP E family.</text>
</comment>
<dbReference type="EMBL" id="CP039140">
    <property type="protein sequence ID" value="QCQ76934.1"/>
    <property type="molecule type" value="Genomic_DNA"/>
</dbReference>
<dbReference type="HOGENOM" id="CLU_005379_2_0_2"/>
<geneLocation type="plasmid" evidence="6 11">
    <name>HMPLAS1</name>
</geneLocation>
<geneLocation type="plasmid" evidence="5 9">
    <name>pHM500</name>
</geneLocation>
<dbReference type="Gene3D" id="3.30.450.380">
    <property type="match status" value="1"/>
</dbReference>
<sequence>MSDASKGHARWTDGREDTPVTVGEYTWADLMREHGYDAARAYRDVEKNGSSNGGLFGLGSRKRKGTPSSPDWDAVEFDPGEWLGFHPDSFPDRIETAAGRAKALYRRFERWLGDAPVVKDRYTWEHFKREYYYSEDGSLPREGGEVVPFRPEEYLGFDPDDIGDRLHDAADATRDLRAVVDKRTVNVNPEFDEDEFFSTGEGHTTLANRYDLEKSVPMDKKGHFFEIERYWVDKPYAFVILFHSLRENEKKYYLVSPYQNEIERSLMEFLSKKLRTAIKYSDDDVIVRGSEEERRSVLERETHRLLNRYDLYAGEVSGLTNPLRRINGLLSLLNGEDETPGDAMQGQLDGISARPEPVVLAEDPDTLTEYQVQKLLYLLNRDFLGYERIDGIKHDINVEDISCDGYNSPIFVYHTDYEQLITNIEHGEKELDDFVVKLAQRSGKGISQRRPQVDATLPDGSRAQLTLGKAVSDHGTNYTIRQFKDVPFTPVDLINWKTFSLEQMAFLWLCIENHRSLIFAGGTASGKTTSLNAVSLFIPNNTKIVSIEDTREVELPQRNWVASVTRPAFGTSDRGDIDEFDLLEAALRQRPDYIVMGEVRGEEGRTLFQVMSTGHTTLTTFHADNVSEVLKRFTTDPINVSKTLFTSLDLVSVQTQTRIQGRKIRRNKTLTEINHYDPENDEINVQDVYQWDAEDDEFRPMGKSNTLRKIQFDRGWDKETLERKLFEREVVLAYLVVNGFNEYTQVAATLQGFLNDPDTILTLIANDRLEDHLGELRKMESVVIDVDPEKEELVPRPDPGSETYQRAKAILERADEELFSEYRGHASKSLATVLSDIAETENIVAEPGQRERLQDMFYGATLLQSDDVAPDDAESPVSEASNGEVRAVGDGGTTDTGGETQPDEPTDDERSGDESTNQEP</sequence>
<evidence type="ECO:0000259" key="4">
    <source>
        <dbReference type="Pfam" id="PF23990"/>
    </source>
</evidence>
<evidence type="ECO:0000256" key="2">
    <source>
        <dbReference type="SAM" id="MobiDB-lite"/>
    </source>
</evidence>
<dbReference type="Pfam" id="PF00437">
    <property type="entry name" value="T2SSE"/>
    <property type="match status" value="1"/>
</dbReference>
<reference evidence="8 12" key="6">
    <citation type="submission" date="2019-04" db="EMBL/GenBank/DDBJ databases">
        <title>Methylomes of two halophilic Archaea, Haloarcula marismortui and Haloferax mediterranei.</title>
        <authorList>
            <person name="DasSarma S."/>
            <person name="DasSarma P."/>
            <person name="DasSarma S."/>
            <person name="Fomenkov A."/>
            <person name="Vincze T."/>
            <person name="Anton B.P."/>
            <person name="Roberts R.J."/>
        </authorList>
    </citation>
    <scope>NUCLEOTIDE SEQUENCE [LARGE SCALE GENOMIC DNA]</scope>
    <source>
        <strain evidence="8">ATCC 33500</strain>
        <strain evidence="12">ATCC 33500 / DSM 1411 / JCM 8866 / NBRC 14739 / NCIMB 2177 / R-4</strain>
        <plasmid evidence="8 12">pHME505</plasmid>
    </source>
</reference>
<evidence type="ECO:0000313" key="12">
    <source>
        <dbReference type="Proteomes" id="UP000299011"/>
    </source>
</evidence>
<evidence type="ECO:0000256" key="1">
    <source>
        <dbReference type="ARBA" id="ARBA00006611"/>
    </source>
</evidence>
<dbReference type="Proteomes" id="UP000006469">
    <property type="component" value="Plasmid pHM500"/>
</dbReference>
<dbReference type="GO" id="GO:0016887">
    <property type="term" value="F:ATP hydrolysis activity"/>
    <property type="evidence" value="ECO:0007669"/>
    <property type="project" value="InterPro"/>
</dbReference>
<reference evidence="5" key="1">
    <citation type="journal article" date="2012" name="Appl. Environ. Microbiol.">
        <title>Identification of the haloarchaeal phasin (PhaP) that functions in polyhydroxyalkanoate accumulation and granule formation in Haloferax mediterranei.</title>
        <authorList>
            <person name="Cai S."/>
            <person name="Cai L."/>
            <person name="Liu H."/>
            <person name="Liu X."/>
            <person name="Han J."/>
            <person name="Zhou J."/>
            <person name="Xiang H."/>
        </authorList>
    </citation>
    <scope>NUCLEOTIDE SEQUENCE</scope>
    <source>
        <strain evidence="5">CGMCC 1.2087</strain>
    </source>
</reference>
<organism evidence="5 9">
    <name type="scientific">Haloferax mediterranei (strain ATCC 33500 / DSM 1411 / JCM 8866 / NBRC 14739 / NCIMB 2177 / R-4)</name>
    <name type="common">Halobacterium mediterranei</name>
    <dbReference type="NCBI Taxonomy" id="523841"/>
    <lineage>
        <taxon>Archaea</taxon>
        <taxon>Methanobacteriati</taxon>
        <taxon>Methanobacteriota</taxon>
        <taxon>Stenosarchaea group</taxon>
        <taxon>Halobacteria</taxon>
        <taxon>Halobacteriales</taxon>
        <taxon>Haloferacaceae</taxon>
        <taxon>Haloferax</taxon>
    </lineage>
</organism>
<geneLocation type="plasmid" evidence="8 12">
    <name>pHME505</name>
</geneLocation>
<dbReference type="Pfam" id="PF23990">
    <property type="entry name" value="PilB3_N"/>
    <property type="match status" value="1"/>
</dbReference>
<evidence type="ECO:0000313" key="7">
    <source>
        <dbReference type="EMBL" id="ELZ97290.1"/>
    </source>
</evidence>
<dbReference type="InterPro" id="IPR001482">
    <property type="entry name" value="T2SS/T4SS_dom"/>
</dbReference>
<protein>
    <submittedName>
        <fullName evidence="6">Secretion system protein E</fullName>
    </submittedName>
    <submittedName>
        <fullName evidence="5">Type II secretion system protein</fullName>
    </submittedName>
</protein>
<dbReference type="EMBL" id="AOLO01000015">
    <property type="protein sequence ID" value="ELZ97290.1"/>
    <property type="molecule type" value="Genomic_DNA"/>
</dbReference>
<reference evidence="7 10" key="3">
    <citation type="journal article" date="2014" name="PLoS Genet.">
        <title>Phylogenetically driven sequencing of extremely halophilic archaea reveals strategies for static and dynamic osmo-response.</title>
        <authorList>
            <person name="Becker E.A."/>
            <person name="Seitzer P.M."/>
            <person name="Tritt A."/>
            <person name="Larsen D."/>
            <person name="Krusor M."/>
            <person name="Yao A.I."/>
            <person name="Wu D."/>
            <person name="Madern D."/>
            <person name="Eisen J.A."/>
            <person name="Darling A.E."/>
            <person name="Facciotti M.T."/>
        </authorList>
    </citation>
    <scope>NUCLEOTIDE SEQUENCE [LARGE SCALE GENOMIC DNA]</scope>
    <source>
        <strain evidence="7">ATCC 33500</strain>
        <strain evidence="10">ATCC 33500 / DSM 1411 / JCM 8866 / NBRC 14739 / NCIMB 2177 / R-4</strain>
    </source>
</reference>
<dbReference type="RefSeq" id="WP_004060856.1">
    <property type="nucleotide sequence ID" value="NZ_JAWXXQ010000004.1"/>
</dbReference>
<dbReference type="OrthoDB" id="33500at2157"/>
<proteinExistence type="inferred from homology"/>
<reference evidence="5 9" key="2">
    <citation type="journal article" date="2012" name="J. Bacteriol.">
        <title>Complete genome sequence of the metabolically versatile halophilic archaeon Haloferax mediterranei, a poly(3-hydroxybutyrate-co-3-hydroxyvalerate) producer.</title>
        <authorList>
            <person name="Han J."/>
            <person name="Zhang F."/>
            <person name="Hou J."/>
            <person name="Liu X."/>
            <person name="Li M."/>
            <person name="Liu H."/>
            <person name="Cai L."/>
            <person name="Zhang B."/>
            <person name="Chen Y."/>
            <person name="Zhou J."/>
            <person name="Hu S."/>
            <person name="Xiang H."/>
        </authorList>
    </citation>
    <scope>NUCLEOTIDE SEQUENCE [LARGE SCALE GENOMIC DNA]</scope>
    <source>
        <strain evidence="9">ATCC 33500 / DSM 1411 / JCM 8866 / NBRC 14739 / NCIMB 2177 / R-4</strain>
        <strain evidence="5">CGMCC 1.2087</strain>
        <plasmid evidence="9">pHM500</plasmid>
    </source>
</reference>
<dbReference type="InterPro" id="IPR056570">
    <property type="entry name" value="PilB3-like_N"/>
</dbReference>
<evidence type="ECO:0000259" key="3">
    <source>
        <dbReference type="Pfam" id="PF00437"/>
    </source>
</evidence>
<dbReference type="Proteomes" id="UP000027075">
    <property type="component" value="Plasmid HMPLAS1"/>
</dbReference>
<accession>I3RAX9</accession>